<name>A0ABQ3CBW5_9ACTN</name>
<dbReference type="Proteomes" id="UP000624183">
    <property type="component" value="Unassembled WGS sequence"/>
</dbReference>
<protein>
    <submittedName>
        <fullName evidence="1">Uncharacterized protein</fullName>
    </submittedName>
</protein>
<keyword evidence="2" id="KW-1185">Reference proteome</keyword>
<dbReference type="EMBL" id="BMUW01000028">
    <property type="protein sequence ID" value="GGZ82716.1"/>
    <property type="molecule type" value="Genomic_DNA"/>
</dbReference>
<comment type="caution">
    <text evidence="1">The sequence shown here is derived from an EMBL/GenBank/DDBJ whole genome shotgun (WGS) entry which is preliminary data.</text>
</comment>
<organism evidence="1 2">
    <name type="scientific">Streptomyces rubiginosohelvolus</name>
    <dbReference type="NCBI Taxonomy" id="67362"/>
    <lineage>
        <taxon>Bacteria</taxon>
        <taxon>Bacillati</taxon>
        <taxon>Actinomycetota</taxon>
        <taxon>Actinomycetes</taxon>
        <taxon>Kitasatosporales</taxon>
        <taxon>Streptomycetaceae</taxon>
        <taxon>Streptomyces</taxon>
    </lineage>
</organism>
<gene>
    <name evidence="1" type="ORF">GCM10010328_66420</name>
</gene>
<accession>A0ABQ3CBW5</accession>
<evidence type="ECO:0000313" key="1">
    <source>
        <dbReference type="EMBL" id="GGZ82716.1"/>
    </source>
</evidence>
<reference evidence="2" key="1">
    <citation type="journal article" date="2019" name="Int. J. Syst. Evol. Microbiol.">
        <title>The Global Catalogue of Microorganisms (GCM) 10K type strain sequencing project: providing services to taxonomists for standard genome sequencing and annotation.</title>
        <authorList>
            <consortium name="The Broad Institute Genomics Platform"/>
            <consortium name="The Broad Institute Genome Sequencing Center for Infectious Disease"/>
            <person name="Wu L."/>
            <person name="Ma J."/>
        </authorList>
    </citation>
    <scope>NUCLEOTIDE SEQUENCE [LARGE SCALE GENOMIC DNA]</scope>
    <source>
        <strain evidence="2">JCM 4602</strain>
    </source>
</reference>
<evidence type="ECO:0000313" key="2">
    <source>
        <dbReference type="Proteomes" id="UP000624183"/>
    </source>
</evidence>
<proteinExistence type="predicted"/>
<sequence>MTGTEFRAQHGDPTTWTTADIETQQNLAACDALPDDIKAAADRLRQLLAPAA</sequence>